<keyword evidence="5 11" id="KW-0500">Molybdenum</keyword>
<evidence type="ECO:0000256" key="9">
    <source>
        <dbReference type="ARBA" id="ARBA00023150"/>
    </source>
</evidence>
<dbReference type="Gene3D" id="3.90.105.10">
    <property type="entry name" value="Molybdopterin biosynthesis moea protein, domain 2"/>
    <property type="match status" value="1"/>
</dbReference>
<dbReference type="PANTHER" id="PTHR10192">
    <property type="entry name" value="MOLYBDOPTERIN BIOSYNTHESIS PROTEIN"/>
    <property type="match status" value="1"/>
</dbReference>
<dbReference type="Pfam" id="PF03453">
    <property type="entry name" value="MoeA_N"/>
    <property type="match status" value="1"/>
</dbReference>
<dbReference type="InterPro" id="IPR005110">
    <property type="entry name" value="MoeA_linker/N"/>
</dbReference>
<dbReference type="CDD" id="cd00887">
    <property type="entry name" value="MoeA"/>
    <property type="match status" value="1"/>
</dbReference>
<dbReference type="NCBIfam" id="TIGR00177">
    <property type="entry name" value="molyb_syn"/>
    <property type="match status" value="1"/>
</dbReference>
<dbReference type="Gene3D" id="2.40.340.10">
    <property type="entry name" value="MoeA, C-terminal, domain IV"/>
    <property type="match status" value="1"/>
</dbReference>
<dbReference type="AlphaFoldDB" id="A0A831JQG5"/>
<gene>
    <name evidence="14" type="ORF">ENG92_00720</name>
</gene>
<evidence type="ECO:0000256" key="8">
    <source>
        <dbReference type="ARBA" id="ARBA00022842"/>
    </source>
</evidence>
<keyword evidence="9 11" id="KW-0501">Molybdenum cofactor biosynthesis</keyword>
<dbReference type="PANTHER" id="PTHR10192:SF5">
    <property type="entry name" value="GEPHYRIN"/>
    <property type="match status" value="1"/>
</dbReference>
<comment type="similarity">
    <text evidence="4 11">Belongs to the MoeA family.</text>
</comment>
<dbReference type="GO" id="GO:0005829">
    <property type="term" value="C:cytosol"/>
    <property type="evidence" value="ECO:0007669"/>
    <property type="project" value="TreeGrafter"/>
</dbReference>
<dbReference type="Pfam" id="PF00994">
    <property type="entry name" value="MoCF_biosynth"/>
    <property type="match status" value="1"/>
</dbReference>
<reference evidence="14" key="1">
    <citation type="journal article" date="2020" name="mSystems">
        <title>Genome- and Community-Level Interaction Insights into Carbon Utilization and Element Cycling Functions of Hydrothermarchaeota in Hydrothermal Sediment.</title>
        <authorList>
            <person name="Zhou Z."/>
            <person name="Liu Y."/>
            <person name="Xu W."/>
            <person name="Pan J."/>
            <person name="Luo Z.H."/>
            <person name="Li M."/>
        </authorList>
    </citation>
    <scope>NUCLEOTIDE SEQUENCE [LARGE SCALE GENOMIC DNA]</scope>
    <source>
        <strain evidence="14">HyVt-26</strain>
    </source>
</reference>
<dbReference type="InterPro" id="IPR038987">
    <property type="entry name" value="MoeA-like"/>
</dbReference>
<evidence type="ECO:0000259" key="13">
    <source>
        <dbReference type="SMART" id="SM00852"/>
    </source>
</evidence>
<keyword evidence="8 11" id="KW-0460">Magnesium</keyword>
<evidence type="ECO:0000256" key="2">
    <source>
        <dbReference type="ARBA" id="ARBA00002901"/>
    </source>
</evidence>
<keyword evidence="6 11" id="KW-0808">Transferase</keyword>
<evidence type="ECO:0000313" key="14">
    <source>
        <dbReference type="EMBL" id="HDK37527.1"/>
    </source>
</evidence>
<dbReference type="InterPro" id="IPR008284">
    <property type="entry name" value="MoCF_biosynth_CS"/>
</dbReference>
<dbReference type="SUPFAM" id="SSF53218">
    <property type="entry name" value="Molybdenum cofactor biosynthesis proteins"/>
    <property type="match status" value="1"/>
</dbReference>
<dbReference type="SUPFAM" id="SSF63882">
    <property type="entry name" value="MoeA N-terminal region -like"/>
    <property type="match status" value="1"/>
</dbReference>
<comment type="catalytic activity">
    <reaction evidence="10">
        <text>adenylyl-molybdopterin + molybdate = Mo-molybdopterin + AMP + H(+)</text>
        <dbReference type="Rhea" id="RHEA:35047"/>
        <dbReference type="ChEBI" id="CHEBI:15378"/>
        <dbReference type="ChEBI" id="CHEBI:36264"/>
        <dbReference type="ChEBI" id="CHEBI:62727"/>
        <dbReference type="ChEBI" id="CHEBI:71302"/>
        <dbReference type="ChEBI" id="CHEBI:456215"/>
        <dbReference type="EC" id="2.10.1.1"/>
    </reaction>
</comment>
<dbReference type="EC" id="2.10.1.1" evidence="11"/>
<comment type="caution">
    <text evidence="14">The sequence shown here is derived from an EMBL/GenBank/DDBJ whole genome shotgun (WGS) entry which is preliminary data.</text>
</comment>
<dbReference type="InterPro" id="IPR036425">
    <property type="entry name" value="MoaB/Mog-like_dom_sf"/>
</dbReference>
<dbReference type="GO" id="GO:0046872">
    <property type="term" value="F:metal ion binding"/>
    <property type="evidence" value="ECO:0007669"/>
    <property type="project" value="UniProtKB-UniRule"/>
</dbReference>
<evidence type="ECO:0000256" key="12">
    <source>
        <dbReference type="SAM" id="MobiDB-lite"/>
    </source>
</evidence>
<feature type="domain" description="MoaB/Mog" evidence="13">
    <location>
        <begin position="187"/>
        <end position="324"/>
    </location>
</feature>
<dbReference type="FunFam" id="3.40.980.10:FF:000004">
    <property type="entry name" value="Molybdopterin molybdenumtransferase"/>
    <property type="match status" value="1"/>
</dbReference>
<protein>
    <recommendedName>
        <fullName evidence="11">Molybdopterin molybdenumtransferase</fullName>
        <ecNumber evidence="11">2.10.1.1</ecNumber>
    </recommendedName>
</protein>
<comment type="pathway">
    <text evidence="3 11">Cofactor biosynthesis; molybdopterin biosynthesis.</text>
</comment>
<keyword evidence="7 11" id="KW-0479">Metal-binding</keyword>
<feature type="non-terminal residue" evidence="14">
    <location>
        <position position="382"/>
    </location>
</feature>
<feature type="compositionally biased region" description="Polar residues" evidence="12">
    <location>
        <begin position="372"/>
        <end position="382"/>
    </location>
</feature>
<dbReference type="FunFam" id="2.170.190.11:FF:000001">
    <property type="entry name" value="Molybdopterin molybdenumtransferase"/>
    <property type="match status" value="1"/>
</dbReference>
<dbReference type="EMBL" id="DRCV01000033">
    <property type="protein sequence ID" value="HDK37527.1"/>
    <property type="molecule type" value="Genomic_DNA"/>
</dbReference>
<evidence type="ECO:0000256" key="10">
    <source>
        <dbReference type="ARBA" id="ARBA00047317"/>
    </source>
</evidence>
<dbReference type="GO" id="GO:0006777">
    <property type="term" value="P:Mo-molybdopterin cofactor biosynthetic process"/>
    <property type="evidence" value="ECO:0007669"/>
    <property type="project" value="UniProtKB-UniRule"/>
</dbReference>
<dbReference type="PROSITE" id="PS01079">
    <property type="entry name" value="MOCF_BIOSYNTHESIS_2"/>
    <property type="match status" value="1"/>
</dbReference>
<organism evidence="14">
    <name type="scientific">Thiolapillus brandeum</name>
    <dbReference type="NCBI Taxonomy" id="1076588"/>
    <lineage>
        <taxon>Bacteria</taxon>
        <taxon>Pseudomonadati</taxon>
        <taxon>Pseudomonadota</taxon>
        <taxon>Gammaproteobacteria</taxon>
        <taxon>Chromatiales</taxon>
        <taxon>Sedimenticolaceae</taxon>
        <taxon>Thiolapillus</taxon>
    </lineage>
</organism>
<dbReference type="InterPro" id="IPR005111">
    <property type="entry name" value="MoeA_C_domain_IV"/>
</dbReference>
<dbReference type="SMART" id="SM00852">
    <property type="entry name" value="MoCF_biosynth"/>
    <property type="match status" value="1"/>
</dbReference>
<dbReference type="InterPro" id="IPR036688">
    <property type="entry name" value="MoeA_C_domain_IV_sf"/>
</dbReference>
<evidence type="ECO:0000256" key="3">
    <source>
        <dbReference type="ARBA" id="ARBA00005046"/>
    </source>
</evidence>
<dbReference type="InterPro" id="IPR036135">
    <property type="entry name" value="MoeA_linker/N_sf"/>
</dbReference>
<dbReference type="Pfam" id="PF03454">
    <property type="entry name" value="MoeA_C"/>
    <property type="match status" value="1"/>
</dbReference>
<evidence type="ECO:0000256" key="1">
    <source>
        <dbReference type="ARBA" id="ARBA00001946"/>
    </source>
</evidence>
<evidence type="ECO:0000256" key="5">
    <source>
        <dbReference type="ARBA" id="ARBA00022505"/>
    </source>
</evidence>
<dbReference type="Gene3D" id="2.170.190.11">
    <property type="entry name" value="Molybdopterin biosynthesis moea protein, domain 3"/>
    <property type="match status" value="1"/>
</dbReference>
<sequence length="382" mass="40894">MSACDCTPTVSDLKPYEEAVELLLSHAKPMRDTETLPLHDALGRVLAQPVKSGIDVPGWDNSAMDGYAVRVADIAAEGTRLKISQRIPAGVAPQPLEPGTAARIFTGAPVPEGADAVVMQELTCQQDDDVIINTMPQPGAHIRRRGEDIRQDEEIILPGVRLLPQHLGLAASVGVGALEVYRRPKVAVLASGDELQMPGQPLKPGMIYNSNIFTVAGMLRALGCEVINLGQVEDTLEATKQALTKAASQSDLVVASGGVSVGEEDHVKPAVEALGELNMWKVAIRPGKPVAFGHIDDTSFIGTPGNPVSLFVTFLLFARPFIRKQAGLTETMPTSIQATAGFDWNKPDKRREFHRARLEKQPDGSDLVSVHPSRSSAVLSST</sequence>
<dbReference type="UniPathway" id="UPA00344"/>
<evidence type="ECO:0000256" key="6">
    <source>
        <dbReference type="ARBA" id="ARBA00022679"/>
    </source>
</evidence>
<evidence type="ECO:0000256" key="7">
    <source>
        <dbReference type="ARBA" id="ARBA00022723"/>
    </source>
</evidence>
<comment type="function">
    <text evidence="2 11">Catalyzes the insertion of molybdate into adenylated molybdopterin with the concomitant release of AMP.</text>
</comment>
<dbReference type="Proteomes" id="UP000885822">
    <property type="component" value="Unassembled WGS sequence"/>
</dbReference>
<proteinExistence type="inferred from homology"/>
<dbReference type="GO" id="GO:0061599">
    <property type="term" value="F:molybdopterin molybdotransferase activity"/>
    <property type="evidence" value="ECO:0007669"/>
    <property type="project" value="UniProtKB-UniRule"/>
</dbReference>
<comment type="cofactor">
    <cofactor evidence="1 11">
        <name>Mg(2+)</name>
        <dbReference type="ChEBI" id="CHEBI:18420"/>
    </cofactor>
</comment>
<dbReference type="InterPro" id="IPR001453">
    <property type="entry name" value="MoaB/Mog_dom"/>
</dbReference>
<feature type="region of interest" description="Disordered" evidence="12">
    <location>
        <begin position="358"/>
        <end position="382"/>
    </location>
</feature>
<evidence type="ECO:0000256" key="11">
    <source>
        <dbReference type="RuleBase" id="RU365090"/>
    </source>
</evidence>
<name>A0A831JQG5_9GAMM</name>
<accession>A0A831JQG5</accession>
<dbReference type="NCBIfam" id="NF045515">
    <property type="entry name" value="Glp_gephyrin"/>
    <property type="match status" value="1"/>
</dbReference>
<evidence type="ECO:0000256" key="4">
    <source>
        <dbReference type="ARBA" id="ARBA00010763"/>
    </source>
</evidence>
<dbReference type="SUPFAM" id="SSF63867">
    <property type="entry name" value="MoeA C-terminal domain-like"/>
    <property type="match status" value="1"/>
</dbReference>
<dbReference type="Gene3D" id="3.40.980.10">
    <property type="entry name" value="MoaB/Mog-like domain"/>
    <property type="match status" value="1"/>
</dbReference>